<dbReference type="AlphaFoldDB" id="A0A7Z0ABU0"/>
<evidence type="ECO:0000256" key="1">
    <source>
        <dbReference type="ARBA" id="ARBA00023235"/>
    </source>
</evidence>
<dbReference type="CDD" id="cd00311">
    <property type="entry name" value="TIM"/>
    <property type="match status" value="1"/>
</dbReference>
<dbReference type="UniPathway" id="UPA00138"/>
<organism evidence="3 4">
    <name type="scientific">Spelaeicoccus albus</name>
    <dbReference type="NCBI Taxonomy" id="1280376"/>
    <lineage>
        <taxon>Bacteria</taxon>
        <taxon>Bacillati</taxon>
        <taxon>Actinomycetota</taxon>
        <taxon>Actinomycetes</taxon>
        <taxon>Micrococcales</taxon>
        <taxon>Brevibacteriaceae</taxon>
        <taxon>Spelaeicoccus</taxon>
    </lineage>
</organism>
<dbReference type="EMBL" id="JACBZP010000001">
    <property type="protein sequence ID" value="NYI67245.1"/>
    <property type="molecule type" value="Genomic_DNA"/>
</dbReference>
<dbReference type="PANTHER" id="PTHR21139:SF2">
    <property type="entry name" value="TRIOSEPHOSPHATE ISOMERASE"/>
    <property type="match status" value="1"/>
</dbReference>
<keyword evidence="1 2" id="KW-0413">Isomerase</keyword>
<dbReference type="GO" id="GO:0006096">
    <property type="term" value="P:glycolytic process"/>
    <property type="evidence" value="ECO:0007669"/>
    <property type="project" value="UniProtKB-UniPathway"/>
</dbReference>
<keyword evidence="2" id="KW-0324">Glycolysis</keyword>
<comment type="subcellular location">
    <subcellularLocation>
        <location evidence="2">Cytoplasm</location>
    </subcellularLocation>
</comment>
<evidence type="ECO:0000313" key="4">
    <source>
        <dbReference type="Proteomes" id="UP000539111"/>
    </source>
</evidence>
<dbReference type="GO" id="GO:0006094">
    <property type="term" value="P:gluconeogenesis"/>
    <property type="evidence" value="ECO:0007669"/>
    <property type="project" value="UniProtKB-UniPathway"/>
</dbReference>
<comment type="similarity">
    <text evidence="2">Belongs to the triosephosphate isomerase family.</text>
</comment>
<dbReference type="PROSITE" id="PS51440">
    <property type="entry name" value="TIM_2"/>
    <property type="match status" value="1"/>
</dbReference>
<dbReference type="Gene3D" id="3.20.20.70">
    <property type="entry name" value="Aldolase class I"/>
    <property type="match status" value="1"/>
</dbReference>
<comment type="pathway">
    <text evidence="2">Carbohydrate biosynthesis; gluconeogenesis.</text>
</comment>
<gene>
    <name evidence="3" type="ORF">BJY26_001551</name>
</gene>
<proteinExistence type="inferred from homology"/>
<keyword evidence="2" id="KW-0312">Gluconeogenesis</keyword>
<dbReference type="RefSeq" id="WP_237249054.1">
    <property type="nucleotide sequence ID" value="NZ_JACBZP010000001.1"/>
</dbReference>
<evidence type="ECO:0000256" key="2">
    <source>
        <dbReference type="RuleBase" id="RU363013"/>
    </source>
</evidence>
<protein>
    <recommendedName>
        <fullName evidence="2">Triosephosphate isomerase</fullName>
        <ecNumber evidence="2">5.3.1.1</ecNumber>
    </recommendedName>
</protein>
<dbReference type="GO" id="GO:0004807">
    <property type="term" value="F:triose-phosphate isomerase activity"/>
    <property type="evidence" value="ECO:0007669"/>
    <property type="project" value="UniProtKB-EC"/>
</dbReference>
<comment type="pathway">
    <text evidence="2">Carbohydrate degradation; glycolysis; D-glyceraldehyde 3-phosphate from glycerone phosphate: step 1/1.</text>
</comment>
<comment type="catalytic activity">
    <reaction evidence="2">
        <text>D-glyceraldehyde 3-phosphate = dihydroxyacetone phosphate</text>
        <dbReference type="Rhea" id="RHEA:18585"/>
        <dbReference type="ChEBI" id="CHEBI:57642"/>
        <dbReference type="ChEBI" id="CHEBI:59776"/>
        <dbReference type="EC" id="5.3.1.1"/>
    </reaction>
</comment>
<dbReference type="PANTHER" id="PTHR21139">
    <property type="entry name" value="TRIOSEPHOSPHATE ISOMERASE"/>
    <property type="match status" value="1"/>
</dbReference>
<keyword evidence="4" id="KW-1185">Reference proteome</keyword>
<name>A0A7Z0ABU0_9MICO</name>
<dbReference type="EC" id="5.3.1.1" evidence="2"/>
<dbReference type="Proteomes" id="UP000539111">
    <property type="component" value="Unassembled WGS sequence"/>
</dbReference>
<evidence type="ECO:0000313" key="3">
    <source>
        <dbReference type="EMBL" id="NYI67245.1"/>
    </source>
</evidence>
<keyword evidence="2" id="KW-0963">Cytoplasm</keyword>
<dbReference type="SUPFAM" id="SSF51351">
    <property type="entry name" value="Triosephosphate isomerase (TIM)"/>
    <property type="match status" value="1"/>
</dbReference>
<dbReference type="GO" id="GO:0005829">
    <property type="term" value="C:cytosol"/>
    <property type="evidence" value="ECO:0007669"/>
    <property type="project" value="TreeGrafter"/>
</dbReference>
<dbReference type="GO" id="GO:0046166">
    <property type="term" value="P:glyceraldehyde-3-phosphate biosynthetic process"/>
    <property type="evidence" value="ECO:0007669"/>
    <property type="project" value="TreeGrafter"/>
</dbReference>
<comment type="caution">
    <text evidence="3">The sequence shown here is derived from an EMBL/GenBank/DDBJ whole genome shotgun (WGS) entry which is preliminary data.</text>
</comment>
<reference evidence="3 4" key="1">
    <citation type="submission" date="2020-07" db="EMBL/GenBank/DDBJ databases">
        <title>Sequencing the genomes of 1000 actinobacteria strains.</title>
        <authorList>
            <person name="Klenk H.-P."/>
        </authorList>
    </citation>
    <scope>NUCLEOTIDE SEQUENCE [LARGE SCALE GENOMIC DNA]</scope>
    <source>
        <strain evidence="3 4">DSM 26341</strain>
    </source>
</reference>
<dbReference type="InterPro" id="IPR035990">
    <property type="entry name" value="TIM_sf"/>
</dbReference>
<dbReference type="GO" id="GO:0019563">
    <property type="term" value="P:glycerol catabolic process"/>
    <property type="evidence" value="ECO:0007669"/>
    <property type="project" value="TreeGrafter"/>
</dbReference>
<comment type="subunit">
    <text evidence="2">Homodimer.</text>
</comment>
<dbReference type="UniPathway" id="UPA00109">
    <property type="reaction ID" value="UER00189"/>
</dbReference>
<sequence length="252" mass="26148">MLIATSLKMYFGYRQTLDWVRSVAEIARESPAVQAGGVELAVLPGFPALEGAASALRGTPVTYGAQNLAFADSGAFTGEVSGRMLAELGCTYVEIGHAERRSLFGETLDVVRAKTATAYRAGLTPILCVGETEKGDPGKAADICKGQIADALGDQDRTSGDKRLVVAYEPVWAIGAPAPAGADHIRAVCSGLKAFIAELTGIRGTIIYGGSARVGLLSQLAGEADGLFLGRFAHDPGAVRRIVDEAGDGHGQ</sequence>
<dbReference type="Pfam" id="PF00121">
    <property type="entry name" value="TIM"/>
    <property type="match status" value="1"/>
</dbReference>
<dbReference type="InterPro" id="IPR013785">
    <property type="entry name" value="Aldolase_TIM"/>
</dbReference>
<dbReference type="InterPro" id="IPR000652">
    <property type="entry name" value="Triosephosphate_isomerase"/>
</dbReference>
<accession>A0A7Z0ABU0</accession>